<dbReference type="SFLD" id="SFLDS00029">
    <property type="entry name" value="Radical_SAM"/>
    <property type="match status" value="1"/>
</dbReference>
<dbReference type="PIRSF" id="PIRSF000370">
    <property type="entry name" value="QueE"/>
    <property type="match status" value="1"/>
</dbReference>
<name>A0A372ZNV4_9ACTN</name>
<dbReference type="GO" id="GO:0016840">
    <property type="term" value="F:carbon-nitrogen lyase activity"/>
    <property type="evidence" value="ECO:0007669"/>
    <property type="project" value="UniProtKB-UniRule"/>
</dbReference>
<evidence type="ECO:0000313" key="12">
    <source>
        <dbReference type="Proteomes" id="UP000263377"/>
    </source>
</evidence>
<dbReference type="Proteomes" id="UP000263377">
    <property type="component" value="Unassembled WGS sequence"/>
</dbReference>
<feature type="binding site" evidence="8">
    <location>
        <begin position="38"/>
        <end position="40"/>
    </location>
    <ligand>
        <name>substrate</name>
    </ligand>
</feature>
<keyword evidence="3 8" id="KW-0479">Metal-binding</keyword>
<evidence type="ECO:0000256" key="2">
    <source>
        <dbReference type="ARBA" id="ARBA00022691"/>
    </source>
</evidence>
<dbReference type="InterPro" id="IPR058240">
    <property type="entry name" value="rSAM_sf"/>
</dbReference>
<comment type="caution">
    <text evidence="11">The sequence shown here is derived from an EMBL/GenBank/DDBJ whole genome shotgun (WGS) entry which is preliminary data.</text>
</comment>
<dbReference type="SUPFAM" id="SSF102114">
    <property type="entry name" value="Radical SAM enzymes"/>
    <property type="match status" value="1"/>
</dbReference>
<dbReference type="AlphaFoldDB" id="A0A372ZNV4"/>
<accession>A0A372ZNV4</accession>
<evidence type="ECO:0000256" key="9">
    <source>
        <dbReference type="SAM" id="MobiDB-lite"/>
    </source>
</evidence>
<keyword evidence="1 8" id="KW-0004">4Fe-4S</keyword>
<comment type="cofactor">
    <cofactor evidence="8">
        <name>Mg(2+)</name>
        <dbReference type="ChEBI" id="CHEBI:18420"/>
    </cofactor>
</comment>
<feature type="binding site" evidence="8">
    <location>
        <position position="57"/>
    </location>
    <ligand>
        <name>[4Fe-4S] cluster</name>
        <dbReference type="ChEBI" id="CHEBI:49883"/>
        <note>4Fe-4S-S-AdoMet</note>
    </ligand>
</feature>
<comment type="pathway">
    <text evidence="8">Purine metabolism; 7-cyano-7-deazaguanine biosynthesis.</text>
</comment>
<comment type="caution">
    <text evidence="8">Lacks conserved residue(s) required for the propagation of feature annotation.</text>
</comment>
<keyword evidence="12" id="KW-1185">Reference proteome</keyword>
<feature type="binding site" evidence="8">
    <location>
        <position position="66"/>
    </location>
    <ligand>
        <name>Mg(2+)</name>
        <dbReference type="ChEBI" id="CHEBI:18420"/>
    </ligand>
</feature>
<evidence type="ECO:0000256" key="8">
    <source>
        <dbReference type="HAMAP-Rule" id="MF_00917"/>
    </source>
</evidence>
<dbReference type="Gene3D" id="3.20.20.70">
    <property type="entry name" value="Aldolase class I"/>
    <property type="match status" value="1"/>
</dbReference>
<keyword evidence="2 8" id="KW-0949">S-adenosyl-L-methionine</keyword>
<comment type="similarity">
    <text evidence="8">Belongs to the radical SAM superfamily. 7-carboxy-7-deazaguanine synthase family.</text>
</comment>
<protein>
    <recommendedName>
        <fullName evidence="8">7-carboxy-7-deazaguanine synthase</fullName>
        <shortName evidence="8">CDG synthase</shortName>
        <ecNumber evidence="8">4.3.99.3</ecNumber>
    </recommendedName>
    <alternativeName>
        <fullName evidence="8">Queuosine biosynthesis protein QueE</fullName>
    </alternativeName>
</protein>
<comment type="cofactor">
    <cofactor evidence="8">
        <name>[4Fe-4S] cluster</name>
        <dbReference type="ChEBI" id="CHEBI:49883"/>
    </cofactor>
    <text evidence="8">Binds 1 [4Fe-4S] cluster. The cluster is coordinated with 3 cysteines and an exchangeable S-adenosyl-L-methionine.</text>
</comment>
<feature type="binding site" evidence="8">
    <location>
        <position position="64"/>
    </location>
    <ligand>
        <name>[4Fe-4S] cluster</name>
        <dbReference type="ChEBI" id="CHEBI:49883"/>
        <note>4Fe-4S-S-AdoMet</note>
    </ligand>
</feature>
<reference evidence="11 12" key="1">
    <citation type="submission" date="2018-08" db="EMBL/GenBank/DDBJ databases">
        <title>Diversity &amp; Physiological Properties of Lignin-Decomposing Actinobacteria from Soil.</title>
        <authorList>
            <person name="Roh S.G."/>
            <person name="Kim S.B."/>
        </authorList>
    </citation>
    <scope>NUCLEOTIDE SEQUENCE [LARGE SCALE GENOMIC DNA]</scope>
    <source>
        <strain evidence="11 12">MMS17-GH009</strain>
    </source>
</reference>
<keyword evidence="6 8" id="KW-0411">Iron-sulfur</keyword>
<dbReference type="EC" id="4.3.99.3" evidence="8"/>
<dbReference type="GO" id="GO:0051539">
    <property type="term" value="F:4 iron, 4 sulfur cluster binding"/>
    <property type="evidence" value="ECO:0007669"/>
    <property type="project" value="UniProtKB-UniRule"/>
</dbReference>
<evidence type="ECO:0000313" key="11">
    <source>
        <dbReference type="EMBL" id="RGD57579.1"/>
    </source>
</evidence>
<comment type="function">
    <text evidence="8">Catalyzes the complex heterocyclic radical-mediated conversion of 6-carboxy-5,6,7,8-tetrahydropterin (CPH4) to 7-carboxy-7-deazaguanine (CDG), a step common to the biosynthetic pathways of all 7-deazapurine-containing compounds.</text>
</comment>
<sequence>MMSAACRRTPRRRVGPSSAEQRRNRRVMKISQVFGPTVQGEGSAAGRHCLFVRTFDCNLECNFCDTAYTWAVTDEKAAKTRSGKRYERDEPLYGLKHMDAAAVLDRLRALWDIEHRPTIIVISGGEPMMQQRELVPLLEQLRGWGHEVHIETAGTIAPLAEFNELVTQYNVSPKLASSGNRLSKRFKPEALAALRDSGRAWFKFVVTEDWETDLAEIDRIVVDVALAPQRVMVMPEGSDGRTNITTAQKMVDAALRRGFGLSFRNHVFLWNEDPDR</sequence>
<keyword evidence="4 8" id="KW-0460">Magnesium</keyword>
<gene>
    <name evidence="8" type="primary">queE</name>
    <name evidence="11" type="ORF">DR950_07050</name>
</gene>
<dbReference type="PANTHER" id="PTHR42836:SF1">
    <property type="entry name" value="7-CARBOXY-7-DEAZAGUANINE SYNTHASE"/>
    <property type="match status" value="1"/>
</dbReference>
<dbReference type="InterPro" id="IPR013785">
    <property type="entry name" value="Aldolase_TIM"/>
</dbReference>
<evidence type="ECO:0000256" key="1">
    <source>
        <dbReference type="ARBA" id="ARBA00022485"/>
    </source>
</evidence>
<keyword evidence="8" id="KW-0671">Queuosine biosynthesis</keyword>
<dbReference type="UniPathway" id="UPA00391"/>
<feature type="binding site" evidence="8">
    <location>
        <position position="125"/>
    </location>
    <ligand>
        <name>S-adenosyl-L-methionine</name>
        <dbReference type="ChEBI" id="CHEBI:59789"/>
    </ligand>
</feature>
<dbReference type="EMBL" id="QVIG01000001">
    <property type="protein sequence ID" value="RGD57579.1"/>
    <property type="molecule type" value="Genomic_DNA"/>
</dbReference>
<evidence type="ECO:0000256" key="3">
    <source>
        <dbReference type="ARBA" id="ARBA00022723"/>
    </source>
</evidence>
<evidence type="ECO:0000256" key="7">
    <source>
        <dbReference type="ARBA" id="ARBA00023239"/>
    </source>
</evidence>
<dbReference type="GO" id="GO:1904047">
    <property type="term" value="F:S-adenosyl-L-methionine binding"/>
    <property type="evidence" value="ECO:0007669"/>
    <property type="project" value="UniProtKB-UniRule"/>
</dbReference>
<dbReference type="HAMAP" id="MF_00917">
    <property type="entry name" value="QueE"/>
    <property type="match status" value="1"/>
</dbReference>
<organism evidence="11 12">
    <name type="scientific">Kitasatospora xanthocidica</name>
    <dbReference type="NCBI Taxonomy" id="83382"/>
    <lineage>
        <taxon>Bacteria</taxon>
        <taxon>Bacillati</taxon>
        <taxon>Actinomycetota</taxon>
        <taxon>Actinomycetes</taxon>
        <taxon>Kitasatosporales</taxon>
        <taxon>Streptomycetaceae</taxon>
        <taxon>Kitasatospora</taxon>
    </lineage>
</organism>
<dbReference type="GO" id="GO:0000287">
    <property type="term" value="F:magnesium ion binding"/>
    <property type="evidence" value="ECO:0007669"/>
    <property type="project" value="UniProtKB-UniRule"/>
</dbReference>
<dbReference type="GO" id="GO:0008616">
    <property type="term" value="P:tRNA queuosine(34) biosynthetic process"/>
    <property type="evidence" value="ECO:0007669"/>
    <property type="project" value="UniProtKB-UniRule"/>
</dbReference>
<feature type="binding site" evidence="8">
    <location>
        <begin position="172"/>
        <end position="174"/>
    </location>
    <ligand>
        <name>S-adenosyl-L-methionine</name>
        <dbReference type="ChEBI" id="CHEBI:59789"/>
    </ligand>
</feature>
<dbReference type="PROSITE" id="PS51918">
    <property type="entry name" value="RADICAL_SAM"/>
    <property type="match status" value="1"/>
</dbReference>
<proteinExistence type="inferred from homology"/>
<keyword evidence="5 8" id="KW-0408">Iron</keyword>
<comment type="subunit">
    <text evidence="8">Homodimer.</text>
</comment>
<feature type="binding site" evidence="8">
    <location>
        <begin position="63"/>
        <end position="65"/>
    </location>
    <ligand>
        <name>S-adenosyl-L-methionine</name>
        <dbReference type="ChEBI" id="CHEBI:59789"/>
    </ligand>
</feature>
<comment type="catalytic activity">
    <reaction evidence="8">
        <text>6-carboxy-5,6,7,8-tetrahydropterin + H(+) = 7-carboxy-7-carbaguanine + NH4(+)</text>
        <dbReference type="Rhea" id="RHEA:27974"/>
        <dbReference type="ChEBI" id="CHEBI:15378"/>
        <dbReference type="ChEBI" id="CHEBI:28938"/>
        <dbReference type="ChEBI" id="CHEBI:61032"/>
        <dbReference type="ChEBI" id="CHEBI:61036"/>
        <dbReference type="EC" id="4.3.99.3"/>
    </reaction>
</comment>
<dbReference type="PANTHER" id="PTHR42836">
    <property type="entry name" value="7-CARBOXY-7-DEAZAGUANINE SYNTHASE"/>
    <property type="match status" value="1"/>
</dbReference>
<feature type="binding site" evidence="8">
    <location>
        <position position="53"/>
    </location>
    <ligand>
        <name>substrate</name>
    </ligand>
</feature>
<feature type="domain" description="Radical SAM core" evidence="10">
    <location>
        <begin position="44"/>
        <end position="264"/>
    </location>
</feature>
<feature type="binding site" evidence="8">
    <location>
        <position position="61"/>
    </location>
    <ligand>
        <name>[4Fe-4S] cluster</name>
        <dbReference type="ChEBI" id="CHEBI:49883"/>
        <note>4Fe-4S-S-AdoMet</note>
    </ligand>
</feature>
<dbReference type="Pfam" id="PF13353">
    <property type="entry name" value="Fer4_12"/>
    <property type="match status" value="1"/>
</dbReference>
<evidence type="ECO:0000256" key="6">
    <source>
        <dbReference type="ARBA" id="ARBA00023014"/>
    </source>
</evidence>
<comment type="cofactor">
    <cofactor evidence="8">
        <name>S-adenosyl-L-methionine</name>
        <dbReference type="ChEBI" id="CHEBI:59789"/>
    </cofactor>
    <text evidence="8">Binds 1 S-adenosyl-L-methionine per subunit.</text>
</comment>
<feature type="region of interest" description="Disordered" evidence="9">
    <location>
        <begin position="1"/>
        <end position="23"/>
    </location>
</feature>
<dbReference type="InterPro" id="IPR007197">
    <property type="entry name" value="rSAM"/>
</dbReference>
<keyword evidence="7 8" id="KW-0456">Lyase</keyword>
<feature type="binding site" evidence="8">
    <location>
        <position position="123"/>
    </location>
    <ligand>
        <name>substrate</name>
    </ligand>
</feature>
<dbReference type="InterPro" id="IPR024924">
    <property type="entry name" value="7-CO-7-deazaguanine_synth-like"/>
</dbReference>
<dbReference type="CDD" id="cd01335">
    <property type="entry name" value="Radical_SAM"/>
    <property type="match status" value="1"/>
</dbReference>
<evidence type="ECO:0000259" key="10">
    <source>
        <dbReference type="PROSITE" id="PS51918"/>
    </source>
</evidence>
<evidence type="ECO:0000256" key="5">
    <source>
        <dbReference type="ARBA" id="ARBA00023004"/>
    </source>
</evidence>
<evidence type="ECO:0000256" key="4">
    <source>
        <dbReference type="ARBA" id="ARBA00022842"/>
    </source>
</evidence>